<reference evidence="2" key="1">
    <citation type="submission" date="2009-10" db="EMBL/GenBank/DDBJ databases">
        <title>The genome sequence of Streptomyces sviceus strain ATCC 29083.</title>
        <authorList>
            <consortium name="The Broad Institute Genome Sequencing Platform"/>
            <consortium name="Broad Institute Microbial Sequencing Center"/>
            <person name="Fischbach M."/>
            <person name="Godfrey P."/>
            <person name="Ward D."/>
            <person name="Young S."/>
            <person name="Zeng Q."/>
            <person name="Koehrsen M."/>
            <person name="Alvarado L."/>
            <person name="Berlin A.M."/>
            <person name="Bochicchio J."/>
            <person name="Borenstein D."/>
            <person name="Chapman S.B."/>
            <person name="Chen Z."/>
            <person name="Engels R."/>
            <person name="Freedman E."/>
            <person name="Gellesch M."/>
            <person name="Goldberg J."/>
            <person name="Griggs A."/>
            <person name="Gujja S."/>
            <person name="Heilman E.R."/>
            <person name="Heiman D.I."/>
            <person name="Hepburn T.A."/>
            <person name="Howarth C."/>
            <person name="Jen D."/>
            <person name="Larson L."/>
            <person name="Lewis B."/>
            <person name="Mehta T."/>
            <person name="Park D."/>
            <person name="Pearson M."/>
            <person name="Richards J."/>
            <person name="Roberts A."/>
            <person name="Saif S."/>
            <person name="Shea T.D."/>
            <person name="Shenoy N."/>
            <person name="Sisk P."/>
            <person name="Stolte C."/>
            <person name="Sykes S.N."/>
            <person name="Thomson T."/>
            <person name="Walk T."/>
            <person name="White J."/>
            <person name="Yandava C."/>
            <person name="Straight P."/>
            <person name="Clardy J."/>
            <person name="Hung D."/>
            <person name="Kolter R."/>
            <person name="Mekalanos J."/>
            <person name="Walker S."/>
            <person name="Walsh C.T."/>
            <person name="Wieland-Brown L.C."/>
            <person name="Haas B."/>
            <person name="Nusbaum C."/>
            <person name="Birren B."/>
        </authorList>
    </citation>
    <scope>NUCLEOTIDE SEQUENCE [LARGE SCALE GENOMIC DNA]</scope>
    <source>
        <strain evidence="2">ATCC 29083</strain>
    </source>
</reference>
<evidence type="ECO:0000313" key="2">
    <source>
        <dbReference type="EMBL" id="EDY56517.1"/>
    </source>
</evidence>
<evidence type="ECO:0000256" key="1">
    <source>
        <dbReference type="SAM" id="MobiDB-lite"/>
    </source>
</evidence>
<feature type="region of interest" description="Disordered" evidence="1">
    <location>
        <begin position="89"/>
        <end position="177"/>
    </location>
</feature>
<keyword evidence="3" id="KW-1185">Reference proteome</keyword>
<accession>B5HUL2</accession>
<evidence type="ECO:0000313" key="3">
    <source>
        <dbReference type="Proteomes" id="UP000002785"/>
    </source>
</evidence>
<dbReference type="HOGENOM" id="CLU_952916_0_0_11"/>
<dbReference type="Proteomes" id="UP000002785">
    <property type="component" value="Chromosome"/>
</dbReference>
<feature type="compositionally biased region" description="Basic and acidic residues" evidence="1">
    <location>
        <begin position="123"/>
        <end position="141"/>
    </location>
</feature>
<feature type="compositionally biased region" description="Basic and acidic residues" evidence="1">
    <location>
        <begin position="89"/>
        <end position="113"/>
    </location>
</feature>
<name>B5HUL2_STRX2</name>
<dbReference type="AlphaFoldDB" id="B5HUL2"/>
<organism evidence="2 3">
    <name type="scientific">Streptomyces sviceus (strain ATCC 29083 / DSM 924 / JCM 4929 / NBRC 13980 / NCIMB 11184 / NRRL 5439 / UC 5370)</name>
    <dbReference type="NCBI Taxonomy" id="463191"/>
    <lineage>
        <taxon>Bacteria</taxon>
        <taxon>Bacillati</taxon>
        <taxon>Actinomycetota</taxon>
        <taxon>Actinomycetes</taxon>
        <taxon>Kitasatosporales</taxon>
        <taxon>Streptomycetaceae</taxon>
        <taxon>Streptomyces</taxon>
    </lineage>
</organism>
<proteinExistence type="predicted"/>
<dbReference type="EMBL" id="CM000951">
    <property type="protein sequence ID" value="EDY56517.1"/>
    <property type="molecule type" value="Genomic_DNA"/>
</dbReference>
<sequence>MHAGSMVRLWTAFVACMRSSRPAACPRESAPSQTKNAAARYRGAGILDPFTHYVQRRFQAACTSSMQLYRELIGLGYAGSYHRREPVRDRYQEGHRGPRPDSDAQPMHDHLMDHAPAGNTPALKDRATGSRTERLPGDPRCLRPRMGVHRHDPPSSGPPAAGLDPESRGEWPGGHRHLCRVEGHANRSKTIKRQMYGRASFTLLRARILQQPPPSRENDHNPSVGHTEQHSWAQGVGAGSRHEDEIARASGLVCDPMRQRTLTHHTKKVLVDQLSDGRGSGCEWPPVCRSPG</sequence>
<protein>
    <submittedName>
        <fullName evidence="2">Uncharacterized protein</fullName>
    </submittedName>
</protein>
<feature type="region of interest" description="Disordered" evidence="1">
    <location>
        <begin position="212"/>
        <end position="243"/>
    </location>
</feature>
<gene>
    <name evidence="2" type="ORF">SSEG_03097</name>
</gene>